<dbReference type="InterPro" id="IPR035965">
    <property type="entry name" value="PAS-like_dom_sf"/>
</dbReference>
<evidence type="ECO:0000313" key="6">
    <source>
        <dbReference type="Proteomes" id="UP000798808"/>
    </source>
</evidence>
<dbReference type="InterPro" id="IPR029016">
    <property type="entry name" value="GAF-like_dom_sf"/>
</dbReference>
<dbReference type="InterPro" id="IPR003660">
    <property type="entry name" value="HAMP_dom"/>
</dbReference>
<dbReference type="SUPFAM" id="SSF55785">
    <property type="entry name" value="PYP-like sensor domain (PAS domain)"/>
    <property type="match status" value="2"/>
</dbReference>
<dbReference type="Gene3D" id="6.10.340.10">
    <property type="match status" value="1"/>
</dbReference>
<feature type="domain" description="PAS" evidence="3">
    <location>
        <begin position="670"/>
        <end position="709"/>
    </location>
</feature>
<dbReference type="EMBL" id="SMLW01000272">
    <property type="protein sequence ID" value="MTI23675.1"/>
    <property type="molecule type" value="Genomic_DNA"/>
</dbReference>
<name>A0ABW9RKA7_9BACT</name>
<dbReference type="InterPro" id="IPR000014">
    <property type="entry name" value="PAS"/>
</dbReference>
<dbReference type="CDD" id="cd00130">
    <property type="entry name" value="PAS"/>
    <property type="match status" value="1"/>
</dbReference>
<dbReference type="PROSITE" id="PS50112">
    <property type="entry name" value="PAS"/>
    <property type="match status" value="1"/>
</dbReference>
<keyword evidence="2" id="KW-0472">Membrane</keyword>
<keyword evidence="1" id="KW-0175">Coiled coil</keyword>
<dbReference type="InterPro" id="IPR003018">
    <property type="entry name" value="GAF"/>
</dbReference>
<keyword evidence="6" id="KW-1185">Reference proteome</keyword>
<dbReference type="CDD" id="cd06225">
    <property type="entry name" value="HAMP"/>
    <property type="match status" value="1"/>
</dbReference>
<evidence type="ECO:0000256" key="1">
    <source>
        <dbReference type="SAM" id="Coils"/>
    </source>
</evidence>
<dbReference type="Pfam" id="PF00672">
    <property type="entry name" value="HAMP"/>
    <property type="match status" value="1"/>
</dbReference>
<dbReference type="Gene3D" id="3.30.450.40">
    <property type="match status" value="1"/>
</dbReference>
<feature type="coiled-coil region" evidence="1">
    <location>
        <begin position="464"/>
        <end position="505"/>
    </location>
</feature>
<comment type="caution">
    <text evidence="5">The sequence shown here is derived from an EMBL/GenBank/DDBJ whole genome shotgun (WGS) entry which is preliminary data.</text>
</comment>
<dbReference type="Pfam" id="PF13185">
    <property type="entry name" value="GAF_2"/>
    <property type="match status" value="1"/>
</dbReference>
<organism evidence="5 6">
    <name type="scientific">Fulvivirga kasyanovii</name>
    <dbReference type="NCBI Taxonomy" id="396812"/>
    <lineage>
        <taxon>Bacteria</taxon>
        <taxon>Pseudomonadati</taxon>
        <taxon>Bacteroidota</taxon>
        <taxon>Cytophagia</taxon>
        <taxon>Cytophagales</taxon>
        <taxon>Fulvivirgaceae</taxon>
        <taxon>Fulvivirga</taxon>
    </lineage>
</organism>
<dbReference type="Pfam" id="PF13426">
    <property type="entry name" value="PAS_9"/>
    <property type="match status" value="2"/>
</dbReference>
<dbReference type="SUPFAM" id="SSF55781">
    <property type="entry name" value="GAF domain-like"/>
    <property type="match status" value="1"/>
</dbReference>
<dbReference type="PROSITE" id="PS50885">
    <property type="entry name" value="HAMP"/>
    <property type="match status" value="1"/>
</dbReference>
<evidence type="ECO:0000259" key="3">
    <source>
        <dbReference type="PROSITE" id="PS50112"/>
    </source>
</evidence>
<dbReference type="Gene3D" id="3.30.450.20">
    <property type="entry name" value="PAS domain"/>
    <property type="match status" value="2"/>
</dbReference>
<feature type="coiled-coil region" evidence="1">
    <location>
        <begin position="623"/>
        <end position="660"/>
    </location>
</feature>
<feature type="coiled-coil region" evidence="1">
    <location>
        <begin position="44"/>
        <end position="71"/>
    </location>
</feature>
<feature type="domain" description="HAMP" evidence="4">
    <location>
        <begin position="198"/>
        <end position="250"/>
    </location>
</feature>
<reference evidence="5 6" key="1">
    <citation type="submission" date="2019-02" db="EMBL/GenBank/DDBJ databases">
        <authorList>
            <person name="Goldberg S.R."/>
            <person name="Haltli B.A."/>
            <person name="Correa H."/>
            <person name="Russell K.G."/>
        </authorList>
    </citation>
    <scope>NUCLEOTIDE SEQUENCE [LARGE SCALE GENOMIC DNA]</scope>
    <source>
        <strain evidence="5 6">JCM 16186</strain>
    </source>
</reference>
<evidence type="ECO:0000313" key="5">
    <source>
        <dbReference type="EMBL" id="MTI23675.1"/>
    </source>
</evidence>
<feature type="transmembrane region" description="Helical" evidence="2">
    <location>
        <begin position="173"/>
        <end position="196"/>
    </location>
</feature>
<evidence type="ECO:0000256" key="2">
    <source>
        <dbReference type="SAM" id="Phobius"/>
    </source>
</evidence>
<proteinExistence type="predicted"/>
<keyword evidence="2" id="KW-0812">Transmembrane</keyword>
<protein>
    <submittedName>
        <fullName evidence="5">PAS domain-containing protein</fullName>
    </submittedName>
</protein>
<keyword evidence="2" id="KW-1133">Transmembrane helix</keyword>
<dbReference type="SUPFAM" id="SSF158472">
    <property type="entry name" value="HAMP domain-like"/>
    <property type="match status" value="1"/>
</dbReference>
<gene>
    <name evidence="5" type="ORF">E1163_01785</name>
</gene>
<dbReference type="SMART" id="SM00304">
    <property type="entry name" value="HAMP"/>
    <property type="match status" value="1"/>
</dbReference>
<accession>A0ABW9RKA7</accession>
<dbReference type="Proteomes" id="UP000798808">
    <property type="component" value="Unassembled WGS sequence"/>
</dbReference>
<dbReference type="SMART" id="SM00065">
    <property type="entry name" value="GAF"/>
    <property type="match status" value="1"/>
</dbReference>
<evidence type="ECO:0000259" key="4">
    <source>
        <dbReference type="PROSITE" id="PS50885"/>
    </source>
</evidence>
<sequence length="750" mass="84318">MISYFQNRITDATKEIEAAKELHLLPEQMASSAQLFTNGNTEARSNLETAADSFEEKLQQLAGEQQDSEDTLVIGNNAYANITEKWLETKKHIDKLLFEPLTVDTVVQESKEVPLYDSLNTITTETTQKVLNIRNPQLERANNYLQSSAKDLTKAARRVLSAKTRAFDSKSNALTYTSLIFLLLYIAAVAGTLVWVHKKVDTPLKDLYTVASHISNGDLSKKSAYTQDNEIGKIARSINQISNNLQNATGFVNAIENGKLDVEFKGAEGEDLRGRGLEGALLTMRDQMKRVAEEERERKWSTEGLAKFVDILRSTSDDVHALGDIIISNLVTYTRSNQGGIFIVNEQDEENKFLELISLYAFDTKKYDKRSYRAGEGLVGQTYLERQTIYLLEVPDDYITITSGLGGANPKAVLLVPLMVNEEIYGVIELASFNEYKNYQIEFVEKLAESIASTIAGVKNNQQTKFLLEESQALTEQMQAQEEEMRQNMEELSATQEEMSRKEVEMTAQLTAINNSLSSAEYNMEGILLTANNNYIKLLGYHQLEEIQDLSFNALSSGDTSELWRDLRNGTGHSGDFTKLKKNGEVVKVNTSYTPVKNNNGDYYKVIELILSVGSAEVEKTGGDEWEQMKEVEEELRQNLEELEVTQEQLDRKLRLSEATLDTLDNVVKIVIFNTEGTVTHINRSAQQALGITDSDITGQSISELVAEDLTNEKTISKKEVTLKTKSDKINVKAEIYQDTSRNQTFIIWI</sequence>